<evidence type="ECO:0000313" key="3">
    <source>
        <dbReference type="EMBL" id="CAK7903537.1"/>
    </source>
</evidence>
<dbReference type="Gene3D" id="3.40.50.10320">
    <property type="entry name" value="LmbE-like"/>
    <property type="match status" value="1"/>
</dbReference>
<dbReference type="InterPro" id="IPR003737">
    <property type="entry name" value="GlcNAc_PI_deacetylase-related"/>
</dbReference>
<dbReference type="EC" id="3.5.1.89" evidence="2"/>
<dbReference type="SUPFAM" id="SSF102588">
    <property type="entry name" value="LmbE-like"/>
    <property type="match status" value="1"/>
</dbReference>
<sequence length="332" mass="37427">MFNRVFAWLVRFFVSSFLVWIVLTTVIPQTVTKYTHPDVQVGQFHKSWYPYRSLVGDPSPLTNSTVLFVVAHPDDEVMFFSPSVIEASKPQNGNLVRLLCLSNGDASDVSMGTIRAAELKSAARILGIHTNDVEVLEDGQFKDGMSESWDIDQVADTIEQAVSSAITTTMAKSPSVTTVRAAREQIVVVTFDSQGVSNHPNHISLHHGAVQWYKKYQRSQVDTKRPRGTSLLFLRSLSFFEKYSFTLVTNCELFAEHVSRLVLGNIFKLNVNIAFFSRASASSPVTFYSDLNMLSVAYAAMAYGHFSQMVWFRYGWLIFSRYLTFNQLVPVE</sequence>
<name>A0ABP0EDB3_9ASCO</name>
<protein>
    <recommendedName>
        <fullName evidence="2">N-acetylglucosaminylphosphatidylinositol deacetylase</fullName>
        <ecNumber evidence="2">3.5.1.89</ecNumber>
    </recommendedName>
</protein>
<evidence type="ECO:0000256" key="2">
    <source>
        <dbReference type="ARBA" id="ARBA00012176"/>
    </source>
</evidence>
<dbReference type="Pfam" id="PF02585">
    <property type="entry name" value="PIG-L"/>
    <property type="match status" value="1"/>
</dbReference>
<proteinExistence type="inferred from homology"/>
<dbReference type="InterPro" id="IPR024078">
    <property type="entry name" value="LmbE-like_dom_sf"/>
</dbReference>
<dbReference type="EMBL" id="OZ004256">
    <property type="protein sequence ID" value="CAK7903537.1"/>
    <property type="molecule type" value="Genomic_DNA"/>
</dbReference>
<dbReference type="Proteomes" id="UP001497600">
    <property type="component" value="Chromosome D"/>
</dbReference>
<accession>A0ABP0EDB3</accession>
<dbReference type="PANTHER" id="PTHR12993:SF11">
    <property type="entry name" value="N-ACETYLGLUCOSAMINYL-PHOSPHATIDYLINOSITOL DE-N-ACETYLASE"/>
    <property type="match status" value="1"/>
</dbReference>
<keyword evidence="4" id="KW-1185">Reference proteome</keyword>
<evidence type="ECO:0000256" key="1">
    <source>
        <dbReference type="ARBA" id="ARBA00006066"/>
    </source>
</evidence>
<dbReference type="PANTHER" id="PTHR12993">
    <property type="entry name" value="N-ACETYLGLUCOSAMINYL-PHOSPHATIDYLINOSITOL DE-N-ACETYLASE-RELATED"/>
    <property type="match status" value="1"/>
</dbReference>
<evidence type="ECO:0000313" key="4">
    <source>
        <dbReference type="Proteomes" id="UP001497600"/>
    </source>
</evidence>
<gene>
    <name evidence="3" type="primary">GPI12</name>
    <name evidence="3" type="ORF">CAAN4_D05028</name>
</gene>
<organism evidence="3 4">
    <name type="scientific">[Candida] anglica</name>
    <dbReference type="NCBI Taxonomy" id="148631"/>
    <lineage>
        <taxon>Eukaryota</taxon>
        <taxon>Fungi</taxon>
        <taxon>Dikarya</taxon>
        <taxon>Ascomycota</taxon>
        <taxon>Saccharomycotina</taxon>
        <taxon>Pichiomycetes</taxon>
        <taxon>Debaryomycetaceae</taxon>
        <taxon>Kurtzmaniella</taxon>
    </lineage>
</organism>
<reference evidence="3 4" key="1">
    <citation type="submission" date="2024-01" db="EMBL/GenBank/DDBJ databases">
        <authorList>
            <consortium name="Genoscope - CEA"/>
            <person name="William W."/>
        </authorList>
    </citation>
    <scope>NUCLEOTIDE SEQUENCE [LARGE SCALE GENOMIC DNA]</scope>
    <source>
        <strain evidence="3 4">29B2s-10</strain>
    </source>
</reference>
<comment type="similarity">
    <text evidence="1">Belongs to the PIGL family.</text>
</comment>